<comment type="caution">
    <text evidence="4">The sequence shown here is derived from an EMBL/GenBank/DDBJ whole genome shotgun (WGS) entry which is preliminary data.</text>
</comment>
<dbReference type="RefSeq" id="WP_020878253.1">
    <property type="nucleotide sequence ID" value="NZ_ATHJ01000109.1"/>
</dbReference>
<dbReference type="OrthoDB" id="9788090at2"/>
<dbReference type="InterPro" id="IPR050595">
    <property type="entry name" value="Bact_response_regulator"/>
</dbReference>
<gene>
    <name evidence="4" type="ORF">dsmv_3163</name>
</gene>
<dbReference type="SUPFAM" id="SSF52172">
    <property type="entry name" value="CheY-like"/>
    <property type="match status" value="2"/>
</dbReference>
<dbReference type="Gene3D" id="3.40.50.2300">
    <property type="match status" value="1"/>
</dbReference>
<reference evidence="4 5" key="1">
    <citation type="journal article" date="2013" name="Genome Announc.">
        <title>Draft genome sequences for three mercury-methylating, sulfate-reducing bacteria.</title>
        <authorList>
            <person name="Brown S.D."/>
            <person name="Hurt R.A.Jr."/>
            <person name="Gilmour C.C."/>
            <person name="Elias D.A."/>
        </authorList>
    </citation>
    <scope>NUCLEOTIDE SEQUENCE [LARGE SCALE GENOMIC DNA]</scope>
    <source>
        <strain evidence="4 5">DSM 2059</strain>
    </source>
</reference>
<keyword evidence="1 2" id="KW-0597">Phosphoprotein</keyword>
<organism evidence="4 5">
    <name type="scientific">Desulfococcus multivorans DSM 2059</name>
    <dbReference type="NCBI Taxonomy" id="1121405"/>
    <lineage>
        <taxon>Bacteria</taxon>
        <taxon>Pseudomonadati</taxon>
        <taxon>Thermodesulfobacteriota</taxon>
        <taxon>Desulfobacteria</taxon>
        <taxon>Desulfobacterales</taxon>
        <taxon>Desulfococcaceae</taxon>
        <taxon>Desulfococcus</taxon>
    </lineage>
</organism>
<dbReference type="Pfam" id="PF00072">
    <property type="entry name" value="Response_reg"/>
    <property type="match status" value="1"/>
</dbReference>
<dbReference type="STRING" id="897.B2D07_09995"/>
<feature type="domain" description="Response regulatory" evidence="3">
    <location>
        <begin position="127"/>
        <end position="241"/>
    </location>
</feature>
<dbReference type="InterPro" id="IPR001789">
    <property type="entry name" value="Sig_transdc_resp-reg_receiver"/>
</dbReference>
<evidence type="ECO:0000313" key="5">
    <source>
        <dbReference type="Proteomes" id="UP000014977"/>
    </source>
</evidence>
<dbReference type="PANTHER" id="PTHR44591">
    <property type="entry name" value="STRESS RESPONSE REGULATOR PROTEIN 1"/>
    <property type="match status" value="1"/>
</dbReference>
<name>S7TEQ6_DESML</name>
<dbReference type="GO" id="GO:0000160">
    <property type="term" value="P:phosphorelay signal transduction system"/>
    <property type="evidence" value="ECO:0007669"/>
    <property type="project" value="InterPro"/>
</dbReference>
<dbReference type="EMBL" id="ATHJ01000109">
    <property type="protein sequence ID" value="EPR35171.1"/>
    <property type="molecule type" value="Genomic_DNA"/>
</dbReference>
<protein>
    <submittedName>
        <fullName evidence="4">Response regulator receiver protein</fullName>
    </submittedName>
</protein>
<dbReference type="AlphaFoldDB" id="S7TEQ6"/>
<dbReference type="InterPro" id="IPR011006">
    <property type="entry name" value="CheY-like_superfamily"/>
</dbReference>
<dbReference type="eggNOG" id="COG0784">
    <property type="taxonomic scope" value="Bacteria"/>
</dbReference>
<dbReference type="SMART" id="SM00448">
    <property type="entry name" value="REC"/>
    <property type="match status" value="1"/>
</dbReference>
<keyword evidence="5" id="KW-1185">Reference proteome</keyword>
<feature type="modified residue" description="4-aspartylphosphate" evidence="2">
    <location>
        <position position="176"/>
    </location>
</feature>
<sequence length="242" mass="27626">MKSVTIGYLAFQDLPDAVRRFNRNAAETTFEVRFKPLSKLMEANELVQYDVVFVRMQTHRWEWLEVLLFLNRTAAHIPVIVMTPSGSLGHRRRILQTVPGVFFIDTPDAFDETLTGVIDSPLKRIKQVLFVDDDENVLNGYKHALFRSPWKIHTASSARKALEILSTESISLIVTDIKMPEMHGFELIEEIRKIDTSLPVIVCSGYHGLKSEADLYFHNIAGFVEKPVEMPVLAAKIKEMLK</sequence>
<dbReference type="Proteomes" id="UP000014977">
    <property type="component" value="Unassembled WGS sequence"/>
</dbReference>
<evidence type="ECO:0000259" key="3">
    <source>
        <dbReference type="PROSITE" id="PS50110"/>
    </source>
</evidence>
<evidence type="ECO:0000313" key="4">
    <source>
        <dbReference type="EMBL" id="EPR35171.1"/>
    </source>
</evidence>
<evidence type="ECO:0000256" key="1">
    <source>
        <dbReference type="ARBA" id="ARBA00022553"/>
    </source>
</evidence>
<proteinExistence type="predicted"/>
<accession>S7TEQ6</accession>
<dbReference type="PROSITE" id="PS50110">
    <property type="entry name" value="RESPONSE_REGULATORY"/>
    <property type="match status" value="1"/>
</dbReference>
<dbReference type="PANTHER" id="PTHR44591:SF3">
    <property type="entry name" value="RESPONSE REGULATORY DOMAIN-CONTAINING PROTEIN"/>
    <property type="match status" value="1"/>
</dbReference>
<evidence type="ECO:0000256" key="2">
    <source>
        <dbReference type="PROSITE-ProRule" id="PRU00169"/>
    </source>
</evidence>